<organism evidence="11 12">
    <name type="scientific">Sulfobacillus acidophilus (strain ATCC 700253 / DSM 10332 / NAL)</name>
    <dbReference type="NCBI Taxonomy" id="679936"/>
    <lineage>
        <taxon>Bacteria</taxon>
        <taxon>Bacillati</taxon>
        <taxon>Bacillota</taxon>
        <taxon>Clostridia</taxon>
        <taxon>Eubacteriales</taxon>
        <taxon>Clostridiales Family XVII. Incertae Sedis</taxon>
        <taxon>Sulfobacillus</taxon>
    </lineage>
</organism>
<gene>
    <name evidence="10" type="primary">fluC</name>
    <name evidence="10" type="synonym">crcB</name>
    <name evidence="11" type="ordered locus">Sulac_1875</name>
</gene>
<reference evidence="12" key="1">
    <citation type="submission" date="2011-12" db="EMBL/GenBank/DDBJ databases">
        <title>The complete genome of chromosome of Sulfobacillus acidophilus DSM 10332.</title>
        <authorList>
            <person name="Lucas S."/>
            <person name="Han J."/>
            <person name="Lapidus A."/>
            <person name="Bruce D."/>
            <person name="Goodwin L."/>
            <person name="Pitluck S."/>
            <person name="Peters L."/>
            <person name="Kyrpides N."/>
            <person name="Mavromatis K."/>
            <person name="Ivanova N."/>
            <person name="Mikhailova N."/>
            <person name="Chertkov O."/>
            <person name="Saunders E."/>
            <person name="Detter J.C."/>
            <person name="Tapia R."/>
            <person name="Han C."/>
            <person name="Land M."/>
            <person name="Hauser L."/>
            <person name="Markowitz V."/>
            <person name="Cheng J.-F."/>
            <person name="Hugenholtz P."/>
            <person name="Woyke T."/>
            <person name="Wu D."/>
            <person name="Pukall R."/>
            <person name="Gehrich-Schroeter G."/>
            <person name="Schneider S."/>
            <person name="Klenk H.-P."/>
            <person name="Eisen J.A."/>
        </authorList>
    </citation>
    <scope>NUCLEOTIDE SEQUENCE [LARGE SCALE GENOMIC DNA]</scope>
    <source>
        <strain evidence="12">ATCC 700253 / DSM 10332 / NAL</strain>
    </source>
</reference>
<keyword evidence="10" id="KW-0406">Ion transport</keyword>
<evidence type="ECO:0000256" key="6">
    <source>
        <dbReference type="ARBA" id="ARBA00023303"/>
    </source>
</evidence>
<reference evidence="11 12" key="2">
    <citation type="journal article" date="2012" name="Stand. Genomic Sci.">
        <title>Complete genome sequence of the moderately thermophilic mineral-sulfide-oxidizing firmicute Sulfobacillus acidophilus type strain (NAL(T)).</title>
        <authorList>
            <person name="Anderson I."/>
            <person name="Chertkov O."/>
            <person name="Chen A."/>
            <person name="Saunders E."/>
            <person name="Lapidus A."/>
            <person name="Nolan M."/>
            <person name="Lucas S."/>
            <person name="Hammon N."/>
            <person name="Deshpande S."/>
            <person name="Cheng J.F."/>
            <person name="Han C."/>
            <person name="Tapia R."/>
            <person name="Goodwin L.A."/>
            <person name="Pitluck S."/>
            <person name="Liolios K."/>
            <person name="Pagani I."/>
            <person name="Ivanova N."/>
            <person name="Mikhailova N."/>
            <person name="Pati A."/>
            <person name="Palaniappan K."/>
            <person name="Land M."/>
            <person name="Pan C."/>
            <person name="Rohde M."/>
            <person name="Pukall R."/>
            <person name="Goker M."/>
            <person name="Detter J.C."/>
            <person name="Woyke T."/>
            <person name="Bristow J."/>
            <person name="Eisen J.A."/>
            <person name="Markowitz V."/>
            <person name="Hugenholtz P."/>
            <person name="Kyrpides N.C."/>
            <person name="Klenk H.P."/>
            <person name="Mavromatis K."/>
        </authorList>
    </citation>
    <scope>NUCLEOTIDE SEQUENCE [LARGE SCALE GENOMIC DNA]</scope>
    <source>
        <strain evidence="12">ATCC 700253 / DSM 10332 / NAL</strain>
    </source>
</reference>
<comment type="similarity">
    <text evidence="7 10">Belongs to the fluoride channel Fluc/FEX (TC 1.A.43) family.</text>
</comment>
<feature type="transmembrane region" description="Helical" evidence="10">
    <location>
        <begin position="7"/>
        <end position="28"/>
    </location>
</feature>
<dbReference type="GO" id="GO:0140114">
    <property type="term" value="P:cellular detoxification of fluoride"/>
    <property type="evidence" value="ECO:0007669"/>
    <property type="project" value="UniProtKB-UniRule"/>
</dbReference>
<dbReference type="AlphaFoldDB" id="G8U0R5"/>
<feature type="binding site" evidence="10">
    <location>
        <position position="75"/>
    </location>
    <ligand>
        <name>Na(+)</name>
        <dbReference type="ChEBI" id="CHEBI:29101"/>
        <note>structural</note>
    </ligand>
</feature>
<keyword evidence="10" id="KW-0479">Metal-binding</keyword>
<protein>
    <recommendedName>
        <fullName evidence="10">Fluoride-specific ion channel FluC</fullName>
    </recommendedName>
</protein>
<feature type="binding site" evidence="10">
    <location>
        <position position="78"/>
    </location>
    <ligand>
        <name>Na(+)</name>
        <dbReference type="ChEBI" id="CHEBI:29101"/>
        <note>structural</note>
    </ligand>
</feature>
<evidence type="ECO:0000256" key="5">
    <source>
        <dbReference type="ARBA" id="ARBA00023136"/>
    </source>
</evidence>
<dbReference type="InterPro" id="IPR003691">
    <property type="entry name" value="FluC"/>
</dbReference>
<dbReference type="KEGG" id="sap:Sulac_1875"/>
<dbReference type="HAMAP" id="MF_00454">
    <property type="entry name" value="FluC"/>
    <property type="match status" value="1"/>
</dbReference>
<keyword evidence="2 10" id="KW-1003">Cell membrane</keyword>
<keyword evidence="4 10" id="KW-1133">Transmembrane helix</keyword>
<keyword evidence="12" id="KW-1185">Reference proteome</keyword>
<evidence type="ECO:0000256" key="4">
    <source>
        <dbReference type="ARBA" id="ARBA00022989"/>
    </source>
</evidence>
<dbReference type="PATRIC" id="fig|679936.5.peg.1941"/>
<evidence type="ECO:0000256" key="3">
    <source>
        <dbReference type="ARBA" id="ARBA00022692"/>
    </source>
</evidence>
<comment type="subcellular location">
    <subcellularLocation>
        <location evidence="1 10">Cell membrane</location>
        <topology evidence="1 10">Multi-pass membrane protein</topology>
    </subcellularLocation>
</comment>
<keyword evidence="5 10" id="KW-0472">Membrane</keyword>
<keyword evidence="6 10" id="KW-0407">Ion channel</keyword>
<evidence type="ECO:0000313" key="11">
    <source>
        <dbReference type="EMBL" id="AEW05368.1"/>
    </source>
</evidence>
<comment type="activity regulation">
    <text evidence="10">Na(+) is not transported, but it plays an essential structural role and its presence is essential for fluoride channel function.</text>
</comment>
<feature type="transmembrane region" description="Helical" evidence="10">
    <location>
        <begin position="34"/>
        <end position="54"/>
    </location>
</feature>
<dbReference type="EMBL" id="CP003179">
    <property type="protein sequence ID" value="AEW05368.1"/>
    <property type="molecule type" value="Genomic_DNA"/>
</dbReference>
<feature type="transmembrane region" description="Helical" evidence="10">
    <location>
        <begin position="94"/>
        <end position="116"/>
    </location>
</feature>
<dbReference type="Proteomes" id="UP000005439">
    <property type="component" value="Chromosome"/>
</dbReference>
<evidence type="ECO:0000256" key="8">
    <source>
        <dbReference type="ARBA" id="ARBA00035585"/>
    </source>
</evidence>
<proteinExistence type="inferred from homology"/>
<sequence length="126" mass="13523">MSLATRLGLVGLGGGIGASLRYVTALALPAFHGFWAYGFINLSGSFALGLLMAWSAQNPHRYQAWTAFGGTGILGGYTTFSTLALLVWQHQSMGWIFGLLSVLLGLWLSSFGAQLVNRVLRSRSRA</sequence>
<evidence type="ECO:0000256" key="9">
    <source>
        <dbReference type="ARBA" id="ARBA00049940"/>
    </source>
</evidence>
<evidence type="ECO:0000256" key="1">
    <source>
        <dbReference type="ARBA" id="ARBA00004651"/>
    </source>
</evidence>
<dbReference type="HOGENOM" id="CLU_114342_1_0_9"/>
<keyword evidence="3 10" id="KW-0812">Transmembrane</keyword>
<evidence type="ECO:0000256" key="2">
    <source>
        <dbReference type="ARBA" id="ARBA00022475"/>
    </source>
</evidence>
<dbReference type="GO" id="GO:0005886">
    <property type="term" value="C:plasma membrane"/>
    <property type="evidence" value="ECO:0007669"/>
    <property type="project" value="UniProtKB-SubCell"/>
</dbReference>
<dbReference type="STRING" id="679936.Sulac_1875"/>
<feature type="transmembrane region" description="Helical" evidence="10">
    <location>
        <begin position="66"/>
        <end position="88"/>
    </location>
</feature>
<name>G8U0R5_SULAD</name>
<keyword evidence="10" id="KW-0813">Transport</keyword>
<comment type="function">
    <text evidence="9 10">Fluoride-specific ion channel. Important for reducing fluoride concentration in the cell, thus reducing its toxicity.</text>
</comment>
<dbReference type="GO" id="GO:0046872">
    <property type="term" value="F:metal ion binding"/>
    <property type="evidence" value="ECO:0007669"/>
    <property type="project" value="UniProtKB-KW"/>
</dbReference>
<keyword evidence="10" id="KW-0915">Sodium</keyword>
<dbReference type="GO" id="GO:0062054">
    <property type="term" value="F:fluoride channel activity"/>
    <property type="evidence" value="ECO:0007669"/>
    <property type="project" value="UniProtKB-UniRule"/>
</dbReference>
<comment type="catalytic activity">
    <reaction evidence="8">
        <text>fluoride(in) = fluoride(out)</text>
        <dbReference type="Rhea" id="RHEA:76159"/>
        <dbReference type="ChEBI" id="CHEBI:17051"/>
    </reaction>
    <physiologicalReaction direction="left-to-right" evidence="8">
        <dbReference type="Rhea" id="RHEA:76160"/>
    </physiologicalReaction>
</comment>
<evidence type="ECO:0000256" key="7">
    <source>
        <dbReference type="ARBA" id="ARBA00035120"/>
    </source>
</evidence>
<evidence type="ECO:0000256" key="10">
    <source>
        <dbReference type="HAMAP-Rule" id="MF_00454"/>
    </source>
</evidence>
<evidence type="ECO:0000313" key="12">
    <source>
        <dbReference type="Proteomes" id="UP000005439"/>
    </source>
</evidence>
<dbReference type="Pfam" id="PF02537">
    <property type="entry name" value="CRCB"/>
    <property type="match status" value="1"/>
</dbReference>
<accession>G8U0R5</accession>